<dbReference type="PANTHER" id="PTHR23070">
    <property type="entry name" value="BCS1 AAA-TYPE ATPASE"/>
    <property type="match status" value="1"/>
</dbReference>
<evidence type="ECO:0000256" key="1">
    <source>
        <dbReference type="ARBA" id="ARBA00007448"/>
    </source>
</evidence>
<evidence type="ECO:0000256" key="2">
    <source>
        <dbReference type="RuleBase" id="RU003651"/>
    </source>
</evidence>
<dbReference type="GO" id="GO:0016887">
    <property type="term" value="F:ATP hydrolysis activity"/>
    <property type="evidence" value="ECO:0007669"/>
    <property type="project" value="InterPro"/>
</dbReference>
<dbReference type="Proteomes" id="UP000541444">
    <property type="component" value="Unassembled WGS sequence"/>
</dbReference>
<dbReference type="SMART" id="SM00382">
    <property type="entry name" value="AAA"/>
    <property type="match status" value="1"/>
</dbReference>
<evidence type="ECO:0000313" key="6">
    <source>
        <dbReference type="Proteomes" id="UP000541444"/>
    </source>
</evidence>
<dbReference type="InterPro" id="IPR058017">
    <property type="entry name" value="At3g28540-like_C"/>
</dbReference>
<proteinExistence type="inferred from homology"/>
<comment type="caution">
    <text evidence="5">The sequence shown here is derived from an EMBL/GenBank/DDBJ whole genome shotgun (WGS) entry which is preliminary data.</text>
</comment>
<dbReference type="GO" id="GO:0005524">
    <property type="term" value="F:ATP binding"/>
    <property type="evidence" value="ECO:0007669"/>
    <property type="project" value="UniProtKB-KW"/>
</dbReference>
<dbReference type="InterPro" id="IPR003959">
    <property type="entry name" value="ATPase_AAA_core"/>
</dbReference>
<dbReference type="AlphaFoldDB" id="A0A7J7ML50"/>
<evidence type="ECO:0000256" key="3">
    <source>
        <dbReference type="SAM" id="MobiDB-lite"/>
    </source>
</evidence>
<dbReference type="SUPFAM" id="SSF52540">
    <property type="entry name" value="P-loop containing nucleoside triphosphate hydrolases"/>
    <property type="match status" value="1"/>
</dbReference>
<dbReference type="PROSITE" id="PS00674">
    <property type="entry name" value="AAA"/>
    <property type="match status" value="1"/>
</dbReference>
<dbReference type="Gene3D" id="3.40.50.300">
    <property type="entry name" value="P-loop containing nucleotide triphosphate hydrolases"/>
    <property type="match status" value="1"/>
</dbReference>
<feature type="compositionally biased region" description="Acidic residues" evidence="3">
    <location>
        <begin position="234"/>
        <end position="256"/>
    </location>
</feature>
<dbReference type="InterPro" id="IPR027417">
    <property type="entry name" value="P-loop_NTPase"/>
</dbReference>
<dbReference type="CDD" id="cd19510">
    <property type="entry name" value="RecA-like_BCS1"/>
    <property type="match status" value="1"/>
</dbReference>
<dbReference type="Pfam" id="PF25568">
    <property type="entry name" value="AAA_lid_At3g28540"/>
    <property type="match status" value="1"/>
</dbReference>
<evidence type="ECO:0000313" key="5">
    <source>
        <dbReference type="EMBL" id="KAF6155616.1"/>
    </source>
</evidence>
<reference evidence="5 6" key="1">
    <citation type="journal article" date="2020" name="IScience">
        <title>Genome Sequencing of the Endangered Kingdonia uniflora (Circaeasteraceae, Ranunculales) Reveals Potential Mechanisms of Evolutionary Specialization.</title>
        <authorList>
            <person name="Sun Y."/>
            <person name="Deng T."/>
            <person name="Zhang A."/>
            <person name="Moore M.J."/>
            <person name="Landis J.B."/>
            <person name="Lin N."/>
            <person name="Zhang H."/>
            <person name="Zhang X."/>
            <person name="Huang J."/>
            <person name="Zhang X."/>
            <person name="Sun H."/>
            <person name="Wang H."/>
        </authorList>
    </citation>
    <scope>NUCLEOTIDE SEQUENCE [LARGE SCALE GENOMIC DNA]</scope>
    <source>
        <strain evidence="5">TB1705</strain>
        <tissue evidence="5">Leaf</tissue>
    </source>
</reference>
<dbReference type="InterPro" id="IPR003593">
    <property type="entry name" value="AAA+_ATPase"/>
</dbReference>
<keyword evidence="2" id="KW-0547">Nucleotide-binding</keyword>
<keyword evidence="6" id="KW-1185">Reference proteome</keyword>
<dbReference type="OrthoDB" id="10251412at2759"/>
<dbReference type="InterPro" id="IPR050747">
    <property type="entry name" value="Mitochondrial_chaperone_BCS1"/>
</dbReference>
<feature type="region of interest" description="Disordered" evidence="3">
    <location>
        <begin position="230"/>
        <end position="256"/>
    </location>
</feature>
<dbReference type="InterPro" id="IPR003960">
    <property type="entry name" value="ATPase_AAA_CS"/>
</dbReference>
<dbReference type="Pfam" id="PF00004">
    <property type="entry name" value="AAA"/>
    <property type="match status" value="1"/>
</dbReference>
<name>A0A7J7ML50_9MAGN</name>
<evidence type="ECO:0000259" key="4">
    <source>
        <dbReference type="SMART" id="SM00382"/>
    </source>
</evidence>
<organism evidence="5 6">
    <name type="scientific">Kingdonia uniflora</name>
    <dbReference type="NCBI Taxonomy" id="39325"/>
    <lineage>
        <taxon>Eukaryota</taxon>
        <taxon>Viridiplantae</taxon>
        <taxon>Streptophyta</taxon>
        <taxon>Embryophyta</taxon>
        <taxon>Tracheophyta</taxon>
        <taxon>Spermatophyta</taxon>
        <taxon>Magnoliopsida</taxon>
        <taxon>Ranunculales</taxon>
        <taxon>Circaeasteraceae</taxon>
        <taxon>Kingdonia</taxon>
    </lineage>
</organism>
<dbReference type="EMBL" id="JACGCM010001410">
    <property type="protein sequence ID" value="KAF6155616.1"/>
    <property type="molecule type" value="Genomic_DNA"/>
</dbReference>
<keyword evidence="2" id="KW-0067">ATP-binding</keyword>
<accession>A0A7J7ML50</accession>
<feature type="domain" description="AAA+ ATPase" evidence="4">
    <location>
        <begin position="30"/>
        <end position="174"/>
    </location>
</feature>
<comment type="similarity">
    <text evidence="1">Belongs to the AAA ATPase family. BCS1 subfamily.</text>
</comment>
<sequence>MDKVMKTKIQEDLKRFIGRKDYYTNAGRAWKRGYLLYGPPGTGKTSMIAAIANFLDFDIYDLELTGVYSNSSLMNLLINTSSKSVIVVEDIDCSLDLSNQKKKKKKKKKKVEPGRKRSNSGVSLSGVLNFVDGLWSCCAGERLIIFTTNHKEKLDPALLRAGRMNKHIQLSYCGIDAFKMLAKNYFEKVLPFVKITPADIAEIFMSSDGNAEMALVNVVEEIERSLKKAGDSEVVAEVEASDDDETGEDDSYGNES</sequence>
<gene>
    <name evidence="5" type="ORF">GIB67_034711</name>
</gene>
<protein>
    <recommendedName>
        <fullName evidence="4">AAA+ ATPase domain-containing protein</fullName>
    </recommendedName>
</protein>